<feature type="transmembrane region" description="Helical" evidence="1">
    <location>
        <begin position="21"/>
        <end position="39"/>
    </location>
</feature>
<feature type="transmembrane region" description="Helical" evidence="1">
    <location>
        <begin position="89"/>
        <end position="112"/>
    </location>
</feature>
<evidence type="ECO:0000313" key="3">
    <source>
        <dbReference type="EMBL" id="CAB4679775.1"/>
    </source>
</evidence>
<proteinExistence type="predicted"/>
<evidence type="ECO:0000313" key="2">
    <source>
        <dbReference type="EMBL" id="CAB4591612.1"/>
    </source>
</evidence>
<evidence type="ECO:0000256" key="1">
    <source>
        <dbReference type="SAM" id="Phobius"/>
    </source>
</evidence>
<reference evidence="2" key="1">
    <citation type="submission" date="2020-05" db="EMBL/GenBank/DDBJ databases">
        <authorList>
            <person name="Chiriac C."/>
            <person name="Salcher M."/>
            <person name="Ghai R."/>
            <person name="Kavagutti S V."/>
        </authorList>
    </citation>
    <scope>NUCLEOTIDE SEQUENCE</scope>
</reference>
<dbReference type="EMBL" id="CAEZXH010000017">
    <property type="protein sequence ID" value="CAB4679775.1"/>
    <property type="molecule type" value="Genomic_DNA"/>
</dbReference>
<feature type="transmembrane region" description="Helical" evidence="1">
    <location>
        <begin position="45"/>
        <end position="62"/>
    </location>
</feature>
<dbReference type="EMBL" id="CAFBLI010000124">
    <property type="protein sequence ID" value="CAB4876256.1"/>
    <property type="molecule type" value="Genomic_DNA"/>
</dbReference>
<organism evidence="2">
    <name type="scientific">freshwater metagenome</name>
    <dbReference type="NCBI Taxonomy" id="449393"/>
    <lineage>
        <taxon>unclassified sequences</taxon>
        <taxon>metagenomes</taxon>
        <taxon>ecological metagenomes</taxon>
    </lineage>
</organism>
<keyword evidence="1" id="KW-0472">Membrane</keyword>
<keyword evidence="1" id="KW-0812">Transmembrane</keyword>
<name>A0A6J6FR97_9ZZZZ</name>
<accession>A0A6J6FR97</accession>
<dbReference type="AlphaFoldDB" id="A0A6J6FR97"/>
<dbReference type="Pfam" id="PF09656">
    <property type="entry name" value="PGPGW"/>
    <property type="match status" value="1"/>
</dbReference>
<evidence type="ECO:0000313" key="5">
    <source>
        <dbReference type="EMBL" id="CAB4876256.1"/>
    </source>
</evidence>
<dbReference type="EMBL" id="CAEZUJ010000005">
    <property type="protein sequence ID" value="CAB4591612.1"/>
    <property type="molecule type" value="Genomic_DNA"/>
</dbReference>
<dbReference type="InterPro" id="IPR019099">
    <property type="entry name" value="Uncharacterised_PGPGW_TM"/>
</dbReference>
<keyword evidence="1" id="KW-1133">Transmembrane helix</keyword>
<evidence type="ECO:0000313" key="4">
    <source>
        <dbReference type="EMBL" id="CAB4782172.1"/>
    </source>
</evidence>
<gene>
    <name evidence="2" type="ORF">UFOPK1811_00201</name>
    <name evidence="3" type="ORF">UFOPK2360_00454</name>
    <name evidence="4" type="ORF">UFOPK2922_01125</name>
    <name evidence="5" type="ORF">UFOPK3306_01216</name>
</gene>
<sequence>MIKRFRAHVKRSKYGAPAWRILVGVIGGLVTVIGAIALIAPGPGWLIIFAGLGILASEFAWADKALMKTKMLAIKTAQRALPADTRKSVIYLIVGVVVVAIAIGAGISYYLFAR</sequence>
<protein>
    <submittedName>
        <fullName evidence="2">Unannotated protein</fullName>
    </submittedName>
</protein>
<dbReference type="EMBL" id="CAEZZS010000058">
    <property type="protein sequence ID" value="CAB4782172.1"/>
    <property type="molecule type" value="Genomic_DNA"/>
</dbReference>